<dbReference type="EMBL" id="CAVLEF010000010">
    <property type="protein sequence ID" value="CAK1548162.1"/>
    <property type="molecule type" value="Genomic_DNA"/>
</dbReference>
<sequence length="74" mass="8439">MRFTRWKGFGRLGKSCQRATRRGIGVRAVSQPPHTAVCAYHVAFSPDRIESNTVIVLNEKLMDVRGRQCMFVLM</sequence>
<proteinExistence type="predicted"/>
<name>A0AAV1JIY6_9NEOP</name>
<gene>
    <name evidence="1" type="ORF">LNINA_LOCUS7582</name>
</gene>
<evidence type="ECO:0000313" key="2">
    <source>
        <dbReference type="Proteomes" id="UP001497472"/>
    </source>
</evidence>
<keyword evidence="2" id="KW-1185">Reference proteome</keyword>
<reference evidence="1 2" key="1">
    <citation type="submission" date="2023-11" db="EMBL/GenBank/DDBJ databases">
        <authorList>
            <person name="Okamura Y."/>
        </authorList>
    </citation>
    <scope>NUCLEOTIDE SEQUENCE [LARGE SCALE GENOMIC DNA]</scope>
</reference>
<protein>
    <submittedName>
        <fullName evidence="1">Uncharacterized protein</fullName>
    </submittedName>
</protein>
<accession>A0AAV1JIY6</accession>
<comment type="caution">
    <text evidence="1">The sequence shown here is derived from an EMBL/GenBank/DDBJ whole genome shotgun (WGS) entry which is preliminary data.</text>
</comment>
<dbReference type="Proteomes" id="UP001497472">
    <property type="component" value="Unassembled WGS sequence"/>
</dbReference>
<evidence type="ECO:0000313" key="1">
    <source>
        <dbReference type="EMBL" id="CAK1548162.1"/>
    </source>
</evidence>
<organism evidence="1 2">
    <name type="scientific">Leptosia nina</name>
    <dbReference type="NCBI Taxonomy" id="320188"/>
    <lineage>
        <taxon>Eukaryota</taxon>
        <taxon>Metazoa</taxon>
        <taxon>Ecdysozoa</taxon>
        <taxon>Arthropoda</taxon>
        <taxon>Hexapoda</taxon>
        <taxon>Insecta</taxon>
        <taxon>Pterygota</taxon>
        <taxon>Neoptera</taxon>
        <taxon>Endopterygota</taxon>
        <taxon>Lepidoptera</taxon>
        <taxon>Glossata</taxon>
        <taxon>Ditrysia</taxon>
        <taxon>Papilionoidea</taxon>
        <taxon>Pieridae</taxon>
        <taxon>Pierinae</taxon>
        <taxon>Leptosia</taxon>
    </lineage>
</organism>
<dbReference type="AlphaFoldDB" id="A0AAV1JIY6"/>